<dbReference type="SUPFAM" id="SSF53335">
    <property type="entry name" value="S-adenosyl-L-methionine-dependent methyltransferases"/>
    <property type="match status" value="1"/>
</dbReference>
<dbReference type="GO" id="GO:0032259">
    <property type="term" value="P:methylation"/>
    <property type="evidence" value="ECO:0007669"/>
    <property type="project" value="UniProtKB-KW"/>
</dbReference>
<dbReference type="EMBL" id="JAAAML010000004">
    <property type="protein sequence ID" value="MCO6410669.1"/>
    <property type="molecule type" value="Genomic_DNA"/>
</dbReference>
<keyword evidence="2" id="KW-1185">Reference proteome</keyword>
<evidence type="ECO:0000313" key="2">
    <source>
        <dbReference type="Proteomes" id="UP001320715"/>
    </source>
</evidence>
<accession>A0ABT1CWW5</accession>
<keyword evidence="1" id="KW-0489">Methyltransferase</keyword>
<keyword evidence="1" id="KW-0808">Transferase</keyword>
<name>A0ABT1CWW5_9HYPH</name>
<dbReference type="Pfam" id="PF13489">
    <property type="entry name" value="Methyltransf_23"/>
    <property type="match status" value="1"/>
</dbReference>
<dbReference type="InterPro" id="IPR029063">
    <property type="entry name" value="SAM-dependent_MTases_sf"/>
</dbReference>
<dbReference type="Gene3D" id="3.40.50.150">
    <property type="entry name" value="Vaccinia Virus protein VP39"/>
    <property type="match status" value="1"/>
</dbReference>
<organism evidence="1 2">
    <name type="scientific">Hoeflea alexandrii</name>
    <dbReference type="NCBI Taxonomy" id="288436"/>
    <lineage>
        <taxon>Bacteria</taxon>
        <taxon>Pseudomonadati</taxon>
        <taxon>Pseudomonadota</taxon>
        <taxon>Alphaproteobacteria</taxon>
        <taxon>Hyphomicrobiales</taxon>
        <taxon>Rhizobiaceae</taxon>
        <taxon>Hoeflea</taxon>
    </lineage>
</organism>
<dbReference type="PANTHER" id="PTHR43861">
    <property type="entry name" value="TRANS-ACONITATE 2-METHYLTRANSFERASE-RELATED"/>
    <property type="match status" value="1"/>
</dbReference>
<dbReference type="CDD" id="cd02440">
    <property type="entry name" value="AdoMet_MTases"/>
    <property type="match status" value="1"/>
</dbReference>
<evidence type="ECO:0000313" key="1">
    <source>
        <dbReference type="EMBL" id="MCO6410669.1"/>
    </source>
</evidence>
<dbReference type="GO" id="GO:0008168">
    <property type="term" value="F:methyltransferase activity"/>
    <property type="evidence" value="ECO:0007669"/>
    <property type="project" value="UniProtKB-KW"/>
</dbReference>
<dbReference type="Proteomes" id="UP001320715">
    <property type="component" value="Unassembled WGS sequence"/>
</dbReference>
<proteinExistence type="predicted"/>
<sequence length="241" mass="27292">MENLDAVADKYLAEPAVEIENDLIMNWYPERIANRTGHVGSVLELGLGHGYTVPYFVKMADHHEVVEGSQRVIDHFRAKNAWYQGRLVQDYFETYTPDRLFDVIVMGFVLEHVDDPKLLLERYRSFLAPGGKIYVAVPNAKSLNRRLGLEMGMIDNIYDLNATDHQLGHKRNYCRDSLRTDVEAAGYRTTLEEGIYLKPLPLGVLKTLDDMDANLQAMLKVGVDFPDLCVALLFELEATGG</sequence>
<gene>
    <name evidence="1" type="ORF">GTW23_21005</name>
</gene>
<protein>
    <submittedName>
        <fullName evidence="1">Methyltransferase domain-containing protein</fullName>
    </submittedName>
</protein>
<dbReference type="RefSeq" id="WP_152010052.1">
    <property type="nucleotide sequence ID" value="NZ_CP159480.1"/>
</dbReference>
<reference evidence="1 2" key="1">
    <citation type="submission" date="2020-01" db="EMBL/GenBank/DDBJ databases">
        <title>Genomes of bacteria type strains.</title>
        <authorList>
            <person name="Chen J."/>
            <person name="Zhu S."/>
            <person name="Yang J."/>
        </authorList>
    </citation>
    <scope>NUCLEOTIDE SEQUENCE [LARGE SCALE GENOMIC DNA]</scope>
    <source>
        <strain evidence="1 2">DSM 16655</strain>
    </source>
</reference>
<comment type="caution">
    <text evidence="1">The sequence shown here is derived from an EMBL/GenBank/DDBJ whole genome shotgun (WGS) entry which is preliminary data.</text>
</comment>